<evidence type="ECO:0000256" key="2">
    <source>
        <dbReference type="ARBA" id="ARBA00022598"/>
    </source>
</evidence>
<dbReference type="InterPro" id="IPR045851">
    <property type="entry name" value="AMP-bd_C_sf"/>
</dbReference>
<dbReference type="FunFam" id="3.40.50.12780:FF:000013">
    <property type="entry name" value="Long-chain-fatty-acid--AMP ligase FadD32"/>
    <property type="match status" value="1"/>
</dbReference>
<dbReference type="InterPro" id="IPR020845">
    <property type="entry name" value="AMP-binding_CS"/>
</dbReference>
<dbReference type="Pfam" id="PF00501">
    <property type="entry name" value="AMP-binding"/>
    <property type="match status" value="1"/>
</dbReference>
<feature type="region of interest" description="Disordered" evidence="5">
    <location>
        <begin position="556"/>
        <end position="620"/>
    </location>
</feature>
<dbReference type="PANTHER" id="PTHR22754:SF32">
    <property type="entry name" value="DISCO-INTERACTING PROTEIN 2"/>
    <property type="match status" value="1"/>
</dbReference>
<feature type="domain" description="AMP-dependent synthetase/ligase" evidence="6">
    <location>
        <begin position="33"/>
        <end position="425"/>
    </location>
</feature>
<dbReference type="InterPro" id="IPR042099">
    <property type="entry name" value="ANL_N_sf"/>
</dbReference>
<dbReference type="SUPFAM" id="SSF56801">
    <property type="entry name" value="Acetyl-CoA synthetase-like"/>
    <property type="match status" value="1"/>
</dbReference>
<dbReference type="CDD" id="cd05931">
    <property type="entry name" value="FAAL"/>
    <property type="match status" value="1"/>
</dbReference>
<dbReference type="PANTHER" id="PTHR22754">
    <property type="entry name" value="DISCO-INTERACTING PROTEIN 2 DIP2 -RELATED"/>
    <property type="match status" value="1"/>
</dbReference>
<sequence length="620" mass="66835">MSELVRFLREKMWLLGDTRWYARVDSVRDELVEVERLGYAQLDARARAVGAWLADRTPPGARVLLMYPAGLEFLTVFLGCLYAGRVAIPAPLPATDRRALERAEGIIRDADVGLVLSDAAHQPGLGSWLAGLDLTARTECVATDGTDRADGTVPPDPGTWSPAALELSATAYIQYTSGSTSEPRGVVVTHRNLLHNLLSIREKLLPEHVLDELRHDPSQSGAGWLPHYHDMGLVGMLLSPLASCGNLVFCSPVSFIAHPLLWLRMISRYRSFYTFAPNFGYDWLLRSLNDSQLADLEPDLSLDCLRFALSGAEPVRADVLNAVARRLAPIGFRPAIWAPSYGLAEATLMVTGTSCGSGPTVGRFDRDALEAGRAVPAPDGVDLVGCGRPVGADVRIVDSATSCPLEGGRVGEIWVRGDSVADGYLNDPQGTAEHFAAVTADGDGPYLRTGDLGFLQDGELYVTGRAKDLIIANGRNIHPQDIERISETADPATGPCAAFALPDASGHERIVLVQEIRPLHLNGRAPAALADLIRRRLARELRLAVQVVIVGPMSVPRTTSGKIQRSRTRDELRSTGLDPLYSDLLTPKGERPVREGGPCGTGRGQSSTLGEAARTHPAQQ</sequence>
<evidence type="ECO:0000256" key="3">
    <source>
        <dbReference type="ARBA" id="ARBA00022832"/>
    </source>
</evidence>
<comment type="similarity">
    <text evidence="1">Belongs to the ATP-dependent AMP-binding enzyme family.</text>
</comment>
<accession>A0AB39Q614</accession>
<reference evidence="7" key="1">
    <citation type="submission" date="2024-07" db="EMBL/GenBank/DDBJ databases">
        <authorList>
            <person name="Yu S.T."/>
        </authorList>
    </citation>
    <scope>NUCLEOTIDE SEQUENCE</scope>
    <source>
        <strain evidence="7">R28</strain>
    </source>
</reference>
<evidence type="ECO:0000256" key="1">
    <source>
        <dbReference type="ARBA" id="ARBA00006432"/>
    </source>
</evidence>
<dbReference type="GO" id="GO:0071766">
    <property type="term" value="P:Actinobacterium-type cell wall biogenesis"/>
    <property type="evidence" value="ECO:0007669"/>
    <property type="project" value="UniProtKB-ARBA"/>
</dbReference>
<dbReference type="Gene3D" id="3.40.50.12780">
    <property type="entry name" value="N-terminal domain of ligase-like"/>
    <property type="match status" value="1"/>
</dbReference>
<dbReference type="GO" id="GO:0016874">
    <property type="term" value="F:ligase activity"/>
    <property type="evidence" value="ECO:0007669"/>
    <property type="project" value="UniProtKB-KW"/>
</dbReference>
<dbReference type="Gene3D" id="3.30.300.30">
    <property type="match status" value="1"/>
</dbReference>
<keyword evidence="2 7" id="KW-0436">Ligase</keyword>
<keyword evidence="3" id="KW-0276">Fatty acid metabolism</keyword>
<dbReference type="InterPro" id="IPR000873">
    <property type="entry name" value="AMP-dep_synth/lig_dom"/>
</dbReference>
<evidence type="ECO:0000256" key="4">
    <source>
        <dbReference type="ARBA" id="ARBA00023098"/>
    </source>
</evidence>
<dbReference type="GO" id="GO:0006631">
    <property type="term" value="P:fatty acid metabolic process"/>
    <property type="evidence" value="ECO:0007669"/>
    <property type="project" value="UniProtKB-KW"/>
</dbReference>
<evidence type="ECO:0000259" key="6">
    <source>
        <dbReference type="Pfam" id="PF00501"/>
    </source>
</evidence>
<dbReference type="RefSeq" id="WP_369173417.1">
    <property type="nucleotide sequence ID" value="NZ_CP163439.1"/>
</dbReference>
<dbReference type="GO" id="GO:0008610">
    <property type="term" value="P:lipid biosynthetic process"/>
    <property type="evidence" value="ECO:0007669"/>
    <property type="project" value="InterPro"/>
</dbReference>
<protein>
    <submittedName>
        <fullName evidence="7">Fatty acyl-AMP ligase</fullName>
    </submittedName>
</protein>
<name>A0AB39Q614_9ACTN</name>
<dbReference type="InterPro" id="IPR040097">
    <property type="entry name" value="FAAL/FAAC"/>
</dbReference>
<gene>
    <name evidence="7" type="ORF">AB5J49_38145</name>
</gene>
<dbReference type="PROSITE" id="PS00455">
    <property type="entry name" value="AMP_BINDING"/>
    <property type="match status" value="1"/>
</dbReference>
<organism evidence="7">
    <name type="scientific">Streptomyces sp. R28</name>
    <dbReference type="NCBI Taxonomy" id="3238628"/>
    <lineage>
        <taxon>Bacteria</taxon>
        <taxon>Bacillati</taxon>
        <taxon>Actinomycetota</taxon>
        <taxon>Actinomycetes</taxon>
        <taxon>Kitasatosporales</taxon>
        <taxon>Streptomycetaceae</taxon>
        <taxon>Streptomyces</taxon>
    </lineage>
</organism>
<evidence type="ECO:0000256" key="5">
    <source>
        <dbReference type="SAM" id="MobiDB-lite"/>
    </source>
</evidence>
<proteinExistence type="inferred from homology"/>
<evidence type="ECO:0000313" key="7">
    <source>
        <dbReference type="EMBL" id="XDQ38713.1"/>
    </source>
</evidence>
<keyword evidence="4" id="KW-0443">Lipid metabolism</keyword>
<dbReference type="EMBL" id="CP163439">
    <property type="protein sequence ID" value="XDQ38713.1"/>
    <property type="molecule type" value="Genomic_DNA"/>
</dbReference>
<dbReference type="AlphaFoldDB" id="A0AB39Q614"/>